<sequence>ISAANHNPPLALFTLTSLRIPSRGESPRTGASCLAYGRGRLQKEVTLQERLLPLLMAAHLHFCGAPLCLHDDGEADKKHGSCEFPPAHRLAVEERSSESRRSVF</sequence>
<accession>A0ABV0R563</accession>
<organism evidence="1 2">
    <name type="scientific">Xenoophorus captivus</name>
    <dbReference type="NCBI Taxonomy" id="1517983"/>
    <lineage>
        <taxon>Eukaryota</taxon>
        <taxon>Metazoa</taxon>
        <taxon>Chordata</taxon>
        <taxon>Craniata</taxon>
        <taxon>Vertebrata</taxon>
        <taxon>Euteleostomi</taxon>
        <taxon>Actinopterygii</taxon>
        <taxon>Neopterygii</taxon>
        <taxon>Teleostei</taxon>
        <taxon>Neoteleostei</taxon>
        <taxon>Acanthomorphata</taxon>
        <taxon>Ovalentaria</taxon>
        <taxon>Atherinomorphae</taxon>
        <taxon>Cyprinodontiformes</taxon>
        <taxon>Goodeidae</taxon>
        <taxon>Xenoophorus</taxon>
    </lineage>
</organism>
<proteinExistence type="predicted"/>
<keyword evidence="2" id="KW-1185">Reference proteome</keyword>
<reference evidence="1 2" key="1">
    <citation type="submission" date="2021-06" db="EMBL/GenBank/DDBJ databases">
        <authorList>
            <person name="Palmer J.M."/>
        </authorList>
    </citation>
    <scope>NUCLEOTIDE SEQUENCE [LARGE SCALE GENOMIC DNA]</scope>
    <source>
        <strain evidence="1 2">XC_2019</strain>
        <tissue evidence="1">Muscle</tissue>
    </source>
</reference>
<comment type="caution">
    <text evidence="1">The sequence shown here is derived from an EMBL/GenBank/DDBJ whole genome shotgun (WGS) entry which is preliminary data.</text>
</comment>
<dbReference type="EMBL" id="JAHRIN010034336">
    <property type="protein sequence ID" value="MEQ2203260.1"/>
    <property type="molecule type" value="Genomic_DNA"/>
</dbReference>
<gene>
    <name evidence="1" type="ORF">XENOCAPTIV_027662</name>
</gene>
<protein>
    <submittedName>
        <fullName evidence="1">Uncharacterized protein</fullName>
    </submittedName>
</protein>
<feature type="non-terminal residue" evidence="1">
    <location>
        <position position="1"/>
    </location>
</feature>
<evidence type="ECO:0000313" key="2">
    <source>
        <dbReference type="Proteomes" id="UP001434883"/>
    </source>
</evidence>
<evidence type="ECO:0000313" key="1">
    <source>
        <dbReference type="EMBL" id="MEQ2203260.1"/>
    </source>
</evidence>
<name>A0ABV0R563_9TELE</name>
<dbReference type="Proteomes" id="UP001434883">
    <property type="component" value="Unassembled WGS sequence"/>
</dbReference>